<feature type="region of interest" description="Disordered" evidence="6">
    <location>
        <begin position="26"/>
        <end position="54"/>
    </location>
</feature>
<accession>A0A1L9AYH4</accession>
<feature type="compositionally biased region" description="Basic and acidic residues" evidence="6">
    <location>
        <begin position="29"/>
        <end position="42"/>
    </location>
</feature>
<dbReference type="STRING" id="83449.BON30_41510"/>
<dbReference type="GO" id="GO:1990904">
    <property type="term" value="C:ribonucleoprotein complex"/>
    <property type="evidence" value="ECO:0007669"/>
    <property type="project" value="UniProtKB-KW"/>
</dbReference>
<dbReference type="GO" id="GO:0003735">
    <property type="term" value="F:structural constituent of ribosome"/>
    <property type="evidence" value="ECO:0007669"/>
    <property type="project" value="InterPro"/>
</dbReference>
<dbReference type="GO" id="GO:0006412">
    <property type="term" value="P:translation"/>
    <property type="evidence" value="ECO:0007669"/>
    <property type="project" value="UniProtKB-UniRule"/>
</dbReference>
<dbReference type="AlphaFoldDB" id="A0A1L9AYH4"/>
<evidence type="ECO:0000256" key="5">
    <source>
        <dbReference type="HAMAP-Rule" id="MF_00294"/>
    </source>
</evidence>
<keyword evidence="2 5" id="KW-0689">Ribosomal protein</keyword>
<dbReference type="InterPro" id="IPR038584">
    <property type="entry name" value="Ribosomal_bL33_sf"/>
</dbReference>
<dbReference type="RefSeq" id="WP_071904109.1">
    <property type="nucleotide sequence ID" value="NZ_MPIN01000016.1"/>
</dbReference>
<evidence type="ECO:0000256" key="1">
    <source>
        <dbReference type="ARBA" id="ARBA00007596"/>
    </source>
</evidence>
<dbReference type="PANTHER" id="PTHR43168">
    <property type="entry name" value="50S RIBOSOMAL PROTEIN L33, CHLOROPLASTIC"/>
    <property type="match status" value="1"/>
</dbReference>
<dbReference type="Gene3D" id="2.20.28.120">
    <property type="entry name" value="Ribosomal protein L33"/>
    <property type="match status" value="1"/>
</dbReference>
<evidence type="ECO:0000256" key="2">
    <source>
        <dbReference type="ARBA" id="ARBA00022980"/>
    </source>
</evidence>
<evidence type="ECO:0000256" key="6">
    <source>
        <dbReference type="SAM" id="MobiDB-lite"/>
    </source>
</evidence>
<dbReference type="OrthoDB" id="21586at2"/>
<evidence type="ECO:0000256" key="4">
    <source>
        <dbReference type="ARBA" id="ARBA00035176"/>
    </source>
</evidence>
<dbReference type="NCBIfam" id="NF001764">
    <property type="entry name" value="PRK00504.1"/>
    <property type="match status" value="1"/>
</dbReference>
<dbReference type="PROSITE" id="PS00582">
    <property type="entry name" value="RIBOSOMAL_L33"/>
    <property type="match status" value="1"/>
</dbReference>
<keyword evidence="3 5" id="KW-0687">Ribonucleoprotein</keyword>
<reference evidence="8" key="1">
    <citation type="submission" date="2016-11" db="EMBL/GenBank/DDBJ databases">
        <authorList>
            <person name="Shukria A."/>
            <person name="Stevens D.C."/>
        </authorList>
    </citation>
    <scope>NUCLEOTIDE SEQUENCE [LARGE SCALE GENOMIC DNA]</scope>
    <source>
        <strain evidence="8">Cbfe23</strain>
    </source>
</reference>
<gene>
    <name evidence="5" type="primary">rpmG</name>
    <name evidence="7" type="ORF">BON30_41510</name>
</gene>
<dbReference type="NCBIfam" id="NF001860">
    <property type="entry name" value="PRK00595.1"/>
    <property type="match status" value="1"/>
</dbReference>
<evidence type="ECO:0000256" key="3">
    <source>
        <dbReference type="ARBA" id="ARBA00023274"/>
    </source>
</evidence>
<dbReference type="NCBIfam" id="TIGR01023">
    <property type="entry name" value="rpmG_bact"/>
    <property type="match status" value="1"/>
</dbReference>
<dbReference type="GO" id="GO:0005840">
    <property type="term" value="C:ribosome"/>
    <property type="evidence" value="ECO:0007669"/>
    <property type="project" value="UniProtKB-KW"/>
</dbReference>
<dbReference type="Proteomes" id="UP000182229">
    <property type="component" value="Unassembled WGS sequence"/>
</dbReference>
<dbReference type="PANTHER" id="PTHR43168:SF2">
    <property type="entry name" value="LARGE RIBOSOMAL SUBUNIT PROTEIN BL33C"/>
    <property type="match status" value="1"/>
</dbReference>
<evidence type="ECO:0000313" key="8">
    <source>
        <dbReference type="Proteomes" id="UP000182229"/>
    </source>
</evidence>
<name>A0A1L9AYH4_9BACT</name>
<dbReference type="Pfam" id="PF00471">
    <property type="entry name" value="Ribosomal_L33"/>
    <property type="match status" value="1"/>
</dbReference>
<proteinExistence type="inferred from homology"/>
<dbReference type="GO" id="GO:0005737">
    <property type="term" value="C:cytoplasm"/>
    <property type="evidence" value="ECO:0007669"/>
    <property type="project" value="UniProtKB-ARBA"/>
</dbReference>
<keyword evidence="8" id="KW-1185">Reference proteome</keyword>
<protein>
    <recommendedName>
        <fullName evidence="4 5">Large ribosomal subunit protein bL33</fullName>
    </recommendedName>
</protein>
<comment type="caution">
    <text evidence="7">The sequence shown here is derived from an EMBL/GenBank/DDBJ whole genome shotgun (WGS) entry which is preliminary data.</text>
</comment>
<sequence>MPKGNRSIISLECTTCKERNYYTTKNKRKSQDKLELSKYCPRERKHTVHKEGKV</sequence>
<dbReference type="InterPro" id="IPR011332">
    <property type="entry name" value="Ribosomal_zn-bd"/>
</dbReference>
<dbReference type="SUPFAM" id="SSF57829">
    <property type="entry name" value="Zn-binding ribosomal proteins"/>
    <property type="match status" value="1"/>
</dbReference>
<dbReference type="HAMAP" id="MF_00294">
    <property type="entry name" value="Ribosomal_bL33"/>
    <property type="match status" value="1"/>
</dbReference>
<dbReference type="InterPro" id="IPR018264">
    <property type="entry name" value="Ribosomal_bL33_CS"/>
</dbReference>
<dbReference type="InterPro" id="IPR001705">
    <property type="entry name" value="Ribosomal_bL33"/>
</dbReference>
<evidence type="ECO:0000313" key="7">
    <source>
        <dbReference type="EMBL" id="OJH35058.1"/>
    </source>
</evidence>
<comment type="similarity">
    <text evidence="1 5">Belongs to the bacterial ribosomal protein bL33 family.</text>
</comment>
<dbReference type="EMBL" id="MPIN01000016">
    <property type="protein sequence ID" value="OJH35058.1"/>
    <property type="molecule type" value="Genomic_DNA"/>
</dbReference>
<organism evidence="7 8">
    <name type="scientific">Cystobacter ferrugineus</name>
    <dbReference type="NCBI Taxonomy" id="83449"/>
    <lineage>
        <taxon>Bacteria</taxon>
        <taxon>Pseudomonadati</taxon>
        <taxon>Myxococcota</taxon>
        <taxon>Myxococcia</taxon>
        <taxon>Myxococcales</taxon>
        <taxon>Cystobacterineae</taxon>
        <taxon>Archangiaceae</taxon>
        <taxon>Cystobacter</taxon>
    </lineage>
</organism>
<reference evidence="7 8" key="2">
    <citation type="submission" date="2016-12" db="EMBL/GenBank/DDBJ databases">
        <title>Draft Genome Sequence of Cystobacter ferrugineus Strain Cbfe23.</title>
        <authorList>
            <person name="Akbar S."/>
            <person name="Dowd S.E."/>
            <person name="Stevens D.C."/>
        </authorList>
    </citation>
    <scope>NUCLEOTIDE SEQUENCE [LARGE SCALE GENOMIC DNA]</scope>
    <source>
        <strain evidence="7 8">Cbfe23</strain>
    </source>
</reference>